<dbReference type="InParanoid" id="A0BXM0"/>
<reference evidence="1 2" key="1">
    <citation type="journal article" date="2006" name="Nature">
        <title>Global trends of whole-genome duplications revealed by the ciliate Paramecium tetraurelia.</title>
        <authorList>
            <consortium name="Genoscope"/>
            <person name="Aury J.-M."/>
            <person name="Jaillon O."/>
            <person name="Duret L."/>
            <person name="Noel B."/>
            <person name="Jubin C."/>
            <person name="Porcel B.M."/>
            <person name="Segurens B."/>
            <person name="Daubin V."/>
            <person name="Anthouard V."/>
            <person name="Aiach N."/>
            <person name="Arnaiz O."/>
            <person name="Billaut A."/>
            <person name="Beisson J."/>
            <person name="Blanc I."/>
            <person name="Bouhouche K."/>
            <person name="Camara F."/>
            <person name="Duharcourt S."/>
            <person name="Guigo R."/>
            <person name="Gogendeau D."/>
            <person name="Katinka M."/>
            <person name="Keller A.-M."/>
            <person name="Kissmehl R."/>
            <person name="Klotz C."/>
            <person name="Koll F."/>
            <person name="Le Moue A."/>
            <person name="Lepere C."/>
            <person name="Malinsky S."/>
            <person name="Nowacki M."/>
            <person name="Nowak J.K."/>
            <person name="Plattner H."/>
            <person name="Poulain J."/>
            <person name="Ruiz F."/>
            <person name="Serrano V."/>
            <person name="Zagulski M."/>
            <person name="Dessen P."/>
            <person name="Betermier M."/>
            <person name="Weissenbach J."/>
            <person name="Scarpelli C."/>
            <person name="Schachter V."/>
            <person name="Sperling L."/>
            <person name="Meyer E."/>
            <person name="Cohen J."/>
            <person name="Wincker P."/>
        </authorList>
    </citation>
    <scope>NUCLEOTIDE SEQUENCE [LARGE SCALE GENOMIC DNA]</scope>
    <source>
        <strain evidence="1 2">Stock d4-2</strain>
    </source>
</reference>
<organism evidence="1 2">
    <name type="scientific">Paramecium tetraurelia</name>
    <dbReference type="NCBI Taxonomy" id="5888"/>
    <lineage>
        <taxon>Eukaryota</taxon>
        <taxon>Sar</taxon>
        <taxon>Alveolata</taxon>
        <taxon>Ciliophora</taxon>
        <taxon>Intramacronucleata</taxon>
        <taxon>Oligohymenophorea</taxon>
        <taxon>Peniculida</taxon>
        <taxon>Parameciidae</taxon>
        <taxon>Paramecium</taxon>
    </lineage>
</organism>
<dbReference type="AlphaFoldDB" id="A0BXM0"/>
<dbReference type="EMBL" id="CT868025">
    <property type="protein sequence ID" value="CAK63287.1"/>
    <property type="molecule type" value="Genomic_DNA"/>
</dbReference>
<dbReference type="Proteomes" id="UP000000600">
    <property type="component" value="Unassembled WGS sequence"/>
</dbReference>
<evidence type="ECO:0000313" key="1">
    <source>
        <dbReference type="EMBL" id="CAK63287.1"/>
    </source>
</evidence>
<dbReference type="HOGENOM" id="CLU_1279818_0_0_1"/>
<gene>
    <name evidence="1" type="ORF">GSPATT00033140001</name>
</gene>
<dbReference type="KEGG" id="ptm:GSPATT00033140001"/>
<evidence type="ECO:0000313" key="2">
    <source>
        <dbReference type="Proteomes" id="UP000000600"/>
    </source>
</evidence>
<protein>
    <submittedName>
        <fullName evidence="1">Uncharacterized protein</fullName>
    </submittedName>
</protein>
<dbReference type="GeneID" id="5016481"/>
<keyword evidence="2" id="KW-1185">Reference proteome</keyword>
<accession>A0BXM0</accession>
<sequence length="216" mass="25349">MNSIQIEQLHQKQKVIQLTMIQSDKRLVNYCQLNIKIQVDEQIYKELNFIKHQIENVKNELKSIDFIYFQLCDSVSSGKNRIDNPLIKSSKNLENMYQKLSHLQTNNSVKHTSKIRNASTQAVEKQQNRSPISQKNHKITNSFIKWKKCSIIKKKGNYQKQYIYQGSSNDCPFCLFSRLINSSMSKINWQEQNLSKSGGQTQKQFTSKIYMFKIIS</sequence>
<proteinExistence type="predicted"/>
<dbReference type="RefSeq" id="XP_001430685.1">
    <property type="nucleotide sequence ID" value="XM_001430648.1"/>
</dbReference>
<name>A0BXM0_PARTE</name>